<dbReference type="GO" id="GO:0030170">
    <property type="term" value="F:pyridoxal phosphate binding"/>
    <property type="evidence" value="ECO:0007669"/>
    <property type="project" value="TreeGrafter"/>
</dbReference>
<sequence length="224" mass="24499">MCQSMISRLATITLESIKNNALLCLEADGDITVDLRADAFGHGLVKIAYTLYSTGVRKCFVRKAHEKIFLEEIGFTVDVSDAPIKPFSHDIYGLGDNTECKAALHLESCVVTCKKLPAGAGVSYCHTYRTQSEENVALIGIGYADGLPFQAQGSVEIKKRKYPIIGRIAMDYMVAKVTPDSYKHGTRVTVWGESGAKTWGLSAGIDPLCLTAGLAYRVEKRWLT</sequence>
<dbReference type="PANTHER" id="PTHR30511">
    <property type="entry name" value="ALANINE RACEMASE"/>
    <property type="match status" value="1"/>
</dbReference>
<keyword evidence="3 5" id="KW-0413">Isomerase</keyword>
<dbReference type="AlphaFoldDB" id="Q83G35"/>
<dbReference type="eggNOG" id="COG0787">
    <property type="taxonomic scope" value="Bacteria"/>
</dbReference>
<name>Q83G35_TROWT</name>
<accession>Q83G35</accession>
<dbReference type="Pfam" id="PF00842">
    <property type="entry name" value="Ala_racemase_C"/>
    <property type="match status" value="1"/>
</dbReference>
<dbReference type="EMBL" id="AE014184">
    <property type="protein sequence ID" value="AAO44592.1"/>
    <property type="molecule type" value="Genomic_DNA"/>
</dbReference>
<dbReference type="GO" id="GO:0008784">
    <property type="term" value="F:alanine racemase activity"/>
    <property type="evidence" value="ECO:0007669"/>
    <property type="project" value="UniProtKB-EC"/>
</dbReference>
<keyword evidence="2" id="KW-0663">Pyridoxal phosphate</keyword>
<dbReference type="SUPFAM" id="SSF50621">
    <property type="entry name" value="Alanine racemase C-terminal domain-like"/>
    <property type="match status" value="1"/>
</dbReference>
<feature type="domain" description="Alanine racemase C-terminal" evidence="4">
    <location>
        <begin position="103"/>
        <end position="223"/>
    </location>
</feature>
<protein>
    <submittedName>
        <fullName evidence="5">Alanine racemase-like protein</fullName>
        <ecNumber evidence="5">5.1.1.1</ecNumber>
    </submittedName>
</protein>
<dbReference type="PANTHER" id="PTHR30511:SF0">
    <property type="entry name" value="ALANINE RACEMASE, CATABOLIC-RELATED"/>
    <property type="match status" value="1"/>
</dbReference>
<evidence type="ECO:0000256" key="2">
    <source>
        <dbReference type="ARBA" id="ARBA00022898"/>
    </source>
</evidence>
<organism evidence="5 6">
    <name type="scientific">Tropheryma whipplei (strain Twist)</name>
    <name type="common">Whipple's bacillus</name>
    <dbReference type="NCBI Taxonomy" id="203267"/>
    <lineage>
        <taxon>Bacteria</taxon>
        <taxon>Bacillati</taxon>
        <taxon>Actinomycetota</taxon>
        <taxon>Actinomycetes</taxon>
        <taxon>Micrococcales</taxon>
        <taxon>Tropherymataceae</taxon>
        <taxon>Tropheryma</taxon>
    </lineage>
</organism>
<dbReference type="GO" id="GO:0005829">
    <property type="term" value="C:cytosol"/>
    <property type="evidence" value="ECO:0007669"/>
    <property type="project" value="TreeGrafter"/>
</dbReference>
<evidence type="ECO:0000313" key="6">
    <source>
        <dbReference type="Proteomes" id="UP000002200"/>
    </source>
</evidence>
<evidence type="ECO:0000313" key="5">
    <source>
        <dbReference type="EMBL" id="AAO44592.1"/>
    </source>
</evidence>
<dbReference type="KEGG" id="twh:TWT_495"/>
<keyword evidence="6" id="KW-1185">Reference proteome</keyword>
<evidence type="ECO:0000256" key="1">
    <source>
        <dbReference type="ARBA" id="ARBA00001933"/>
    </source>
</evidence>
<dbReference type="InterPro" id="IPR011079">
    <property type="entry name" value="Ala_racemase_C"/>
</dbReference>
<gene>
    <name evidence="5" type="ordered locus">TWT_495</name>
</gene>
<evidence type="ECO:0000259" key="4">
    <source>
        <dbReference type="SMART" id="SM01005"/>
    </source>
</evidence>
<dbReference type="InterPro" id="IPR009006">
    <property type="entry name" value="Ala_racemase/Decarboxylase_C"/>
</dbReference>
<dbReference type="Gene3D" id="2.40.37.10">
    <property type="entry name" value="Lyase, Ornithine Decarboxylase, Chain A, domain 1"/>
    <property type="match status" value="1"/>
</dbReference>
<dbReference type="SMART" id="SM01005">
    <property type="entry name" value="Ala_racemase_C"/>
    <property type="match status" value="1"/>
</dbReference>
<evidence type="ECO:0000256" key="3">
    <source>
        <dbReference type="ARBA" id="ARBA00023235"/>
    </source>
</evidence>
<comment type="cofactor">
    <cofactor evidence="1">
        <name>pyridoxal 5'-phosphate</name>
        <dbReference type="ChEBI" id="CHEBI:597326"/>
    </cofactor>
</comment>
<reference evidence="5 6" key="1">
    <citation type="journal article" date="2003" name="Genome Res.">
        <title>Tropheryma whipplei twist: a human pathogenic Actinobacteria with a reduced genome.</title>
        <authorList>
            <person name="Raoult D."/>
            <person name="Ogata H."/>
            <person name="Audic S."/>
            <person name="Robert C."/>
            <person name="Suhre K."/>
            <person name="Drancourt M."/>
            <person name="Claverie J.-M."/>
        </authorList>
    </citation>
    <scope>NUCLEOTIDE SEQUENCE [LARGE SCALE GENOMIC DNA]</scope>
    <source>
        <strain evidence="5 6">Twist</strain>
    </source>
</reference>
<dbReference type="Proteomes" id="UP000002200">
    <property type="component" value="Chromosome"/>
</dbReference>
<proteinExistence type="predicted"/>
<dbReference type="EC" id="5.1.1.1" evidence="5"/>
<dbReference type="InterPro" id="IPR000821">
    <property type="entry name" value="Ala_racemase"/>
</dbReference>
<dbReference type="HOGENOM" id="CLU_1174239_0_0_11"/>
<dbReference type="STRING" id="203267.TWT_495"/>